<dbReference type="EMBL" id="BLQM01000047">
    <property type="protein sequence ID" value="GMH55790.1"/>
    <property type="molecule type" value="Genomic_DNA"/>
</dbReference>
<dbReference type="Proteomes" id="UP001162640">
    <property type="component" value="Unassembled WGS sequence"/>
</dbReference>
<accession>A0A9W7DVK1</accession>
<proteinExistence type="predicted"/>
<sequence>MGLTYRVHFEQQCPSKLMKWAITQAWGTQDNNNDNNWKKVNAGRVKGSIEAVDALLEECQQRLEEDRSNETKTAMERLYEMSPCDLSALEAVLTAEWMLAFGKASYPLGQRKVVRGLRRYSREELLAEGGVEKVMEGGPFVLTGGLGLGGSGATSDVTSGGGELLSRIAEAARRGAERRGRGIPEAEFYPRGLQSFEEHNDVRRMVQLEEGGEFVYYPADWWHQTWTVGEGEDGVEEGLSLSLSALVVDSYSWRAVRDSLAWECDMVELGRVETWSKEMCKVFRECVFEEWNHMMG</sequence>
<reference evidence="2" key="1">
    <citation type="journal article" date="2023" name="Commun. Biol.">
        <title>Genome analysis of Parmales, the sister group of diatoms, reveals the evolutionary specialization of diatoms from phago-mixotrophs to photoautotrophs.</title>
        <authorList>
            <person name="Ban H."/>
            <person name="Sato S."/>
            <person name="Yoshikawa S."/>
            <person name="Yamada K."/>
            <person name="Nakamura Y."/>
            <person name="Ichinomiya M."/>
            <person name="Sato N."/>
            <person name="Blanc-Mathieu R."/>
            <person name="Endo H."/>
            <person name="Kuwata A."/>
            <person name="Ogata H."/>
        </authorList>
    </citation>
    <scope>NUCLEOTIDE SEQUENCE [LARGE SCALE GENOMIC DNA]</scope>
</reference>
<organism evidence="1 2">
    <name type="scientific">Triparma laevis f. inornata</name>
    <dbReference type="NCBI Taxonomy" id="1714386"/>
    <lineage>
        <taxon>Eukaryota</taxon>
        <taxon>Sar</taxon>
        <taxon>Stramenopiles</taxon>
        <taxon>Ochrophyta</taxon>
        <taxon>Bolidophyceae</taxon>
        <taxon>Parmales</taxon>
        <taxon>Triparmaceae</taxon>
        <taxon>Triparma</taxon>
    </lineage>
</organism>
<protein>
    <submittedName>
        <fullName evidence="1">Uncharacterized protein</fullName>
    </submittedName>
</protein>
<evidence type="ECO:0000313" key="2">
    <source>
        <dbReference type="Proteomes" id="UP001162640"/>
    </source>
</evidence>
<dbReference type="AlphaFoldDB" id="A0A9W7DVK1"/>
<comment type="caution">
    <text evidence="1">The sequence shown here is derived from an EMBL/GenBank/DDBJ whole genome shotgun (WGS) entry which is preliminary data.</text>
</comment>
<name>A0A9W7DVK1_9STRA</name>
<evidence type="ECO:0000313" key="1">
    <source>
        <dbReference type="EMBL" id="GMH55790.1"/>
    </source>
</evidence>
<gene>
    <name evidence="1" type="ORF">TL16_g01993</name>
</gene>